<reference evidence="4 5" key="1">
    <citation type="journal article" date="2015" name="Genome Announc.">
        <title>Draft Genome Sequence of Filamentous Marine Cyanobacterium Lyngbya confervoides Strain BDU141951.</title>
        <authorList>
            <person name="Chandrababunaidu M.M."/>
            <person name="Sen D."/>
            <person name="Tripathy S."/>
        </authorList>
    </citation>
    <scope>NUCLEOTIDE SEQUENCE [LARGE SCALE GENOMIC DNA]</scope>
    <source>
        <strain evidence="4 5">BDU141951</strain>
    </source>
</reference>
<evidence type="ECO:0000259" key="3">
    <source>
        <dbReference type="PROSITE" id="PS51781"/>
    </source>
</evidence>
<dbReference type="Pfam" id="PF08239">
    <property type="entry name" value="SH3_3"/>
    <property type="match status" value="1"/>
</dbReference>
<protein>
    <submittedName>
        <fullName evidence="4">SH3 domain-containing protein</fullName>
    </submittedName>
</protein>
<proteinExistence type="predicted"/>
<comment type="caution">
    <text evidence="4">The sequence shown here is derived from an EMBL/GenBank/DDBJ whole genome shotgun (WGS) entry which is preliminary data.</text>
</comment>
<keyword evidence="2" id="KW-0812">Transmembrane</keyword>
<keyword evidence="5" id="KW-1185">Reference proteome</keyword>
<dbReference type="PROSITE" id="PS51781">
    <property type="entry name" value="SH3B"/>
    <property type="match status" value="1"/>
</dbReference>
<feature type="region of interest" description="Disordered" evidence="1">
    <location>
        <begin position="39"/>
        <end position="64"/>
    </location>
</feature>
<organism evidence="4 5">
    <name type="scientific">Lyngbya confervoides BDU141951</name>
    <dbReference type="NCBI Taxonomy" id="1574623"/>
    <lineage>
        <taxon>Bacteria</taxon>
        <taxon>Bacillati</taxon>
        <taxon>Cyanobacteriota</taxon>
        <taxon>Cyanophyceae</taxon>
        <taxon>Oscillatoriophycideae</taxon>
        <taxon>Oscillatoriales</taxon>
        <taxon>Microcoleaceae</taxon>
        <taxon>Lyngbya</taxon>
    </lineage>
</organism>
<accession>A0ABD4T6M0</accession>
<dbReference type="InterPro" id="IPR003646">
    <property type="entry name" value="SH3-like_bac-type"/>
</dbReference>
<evidence type="ECO:0000256" key="2">
    <source>
        <dbReference type="SAM" id="Phobius"/>
    </source>
</evidence>
<dbReference type="Proteomes" id="UP000031561">
    <property type="component" value="Unassembled WGS sequence"/>
</dbReference>
<keyword evidence="2" id="KW-0472">Membrane</keyword>
<evidence type="ECO:0000256" key="1">
    <source>
        <dbReference type="SAM" id="MobiDB-lite"/>
    </source>
</evidence>
<dbReference type="EMBL" id="JTHE03000088">
    <property type="protein sequence ID" value="MCM1984143.1"/>
    <property type="molecule type" value="Genomic_DNA"/>
</dbReference>
<sequence length="135" mass="14835">MKRKVTFTQFSIGLVLGLLVVLSVIVGVGYLYFLRLSTSPPKPEFPEVKPPDNSITAPGEVTGSSDSSYVALVIYPDGLILRELPEASAPAITTIQFEETVRVLERSEDEQWEKVLIEATGQQGWVARGNTQKVQ</sequence>
<dbReference type="Gene3D" id="2.30.30.40">
    <property type="entry name" value="SH3 Domains"/>
    <property type="match status" value="1"/>
</dbReference>
<evidence type="ECO:0000313" key="5">
    <source>
        <dbReference type="Proteomes" id="UP000031561"/>
    </source>
</evidence>
<gene>
    <name evidence="4" type="ORF">QQ91_0015065</name>
</gene>
<dbReference type="RefSeq" id="WP_166275792.1">
    <property type="nucleotide sequence ID" value="NZ_JTHE03000088.1"/>
</dbReference>
<name>A0ABD4T6M0_9CYAN</name>
<dbReference type="AlphaFoldDB" id="A0ABD4T6M0"/>
<keyword evidence="2" id="KW-1133">Transmembrane helix</keyword>
<feature type="domain" description="SH3b" evidence="3">
    <location>
        <begin position="65"/>
        <end position="135"/>
    </location>
</feature>
<feature type="transmembrane region" description="Helical" evidence="2">
    <location>
        <begin position="12"/>
        <end position="33"/>
    </location>
</feature>
<evidence type="ECO:0000313" key="4">
    <source>
        <dbReference type="EMBL" id="MCM1984143.1"/>
    </source>
</evidence>